<evidence type="ECO:0000313" key="1">
    <source>
        <dbReference type="EMBL" id="SFN92803.1"/>
    </source>
</evidence>
<gene>
    <name evidence="1" type="ORF">SAMN05421594_4757</name>
</gene>
<dbReference type="AlphaFoldDB" id="A0A1I5D0Y2"/>
<organism evidence="1 2">
    <name type="scientific">Chryseobacterium oleae</name>
    <dbReference type="NCBI Taxonomy" id="491207"/>
    <lineage>
        <taxon>Bacteria</taxon>
        <taxon>Pseudomonadati</taxon>
        <taxon>Bacteroidota</taxon>
        <taxon>Flavobacteriia</taxon>
        <taxon>Flavobacteriales</taxon>
        <taxon>Weeksellaceae</taxon>
        <taxon>Chryseobacterium group</taxon>
        <taxon>Chryseobacterium</taxon>
    </lineage>
</organism>
<keyword evidence="2" id="KW-1185">Reference proteome</keyword>
<protein>
    <submittedName>
        <fullName evidence="1">Uncharacterized protein</fullName>
    </submittedName>
</protein>
<sequence length="37" mass="4436">MLNRYKDDTKDITCSRVIEDNRDECPVKVYVKVYVKV</sequence>
<reference evidence="2" key="1">
    <citation type="submission" date="2016-10" db="EMBL/GenBank/DDBJ databases">
        <authorList>
            <person name="Varghese N."/>
            <person name="Submissions S."/>
        </authorList>
    </citation>
    <scope>NUCLEOTIDE SEQUENCE [LARGE SCALE GENOMIC DNA]</scope>
    <source>
        <strain evidence="2">DSM 25575</strain>
    </source>
</reference>
<proteinExistence type="predicted"/>
<dbReference type="EMBL" id="FOVD01000011">
    <property type="protein sequence ID" value="SFN92803.1"/>
    <property type="molecule type" value="Genomic_DNA"/>
</dbReference>
<name>A0A1I5D0Y2_CHROL</name>
<dbReference type="Proteomes" id="UP000198769">
    <property type="component" value="Unassembled WGS sequence"/>
</dbReference>
<evidence type="ECO:0000313" key="2">
    <source>
        <dbReference type="Proteomes" id="UP000198769"/>
    </source>
</evidence>
<accession>A0A1I5D0Y2</accession>